<sequence>MKALHTFDIGLDKLSNKQHEYDFELNDAFFAHFEQNLVNGGNLKAHVTLDKSELLLNFTFHITGTVRLTCDRSLEEFDYPIDTKQVLRVRYGDEEVELDENILQIKHGAQKLNLAQHLFDFIGLQIPMKKLKPEFQQEIDEDDSDDDILIYSSSTEPDNDSDDDDDEPADPRFAALKKIK</sequence>
<dbReference type="Proteomes" id="UP000644147">
    <property type="component" value="Unassembled WGS sequence"/>
</dbReference>
<comment type="caution">
    <text evidence="2">The sequence shown here is derived from an EMBL/GenBank/DDBJ whole genome shotgun (WGS) entry which is preliminary data.</text>
</comment>
<evidence type="ECO:0000313" key="2">
    <source>
        <dbReference type="EMBL" id="MBK0402571.1"/>
    </source>
</evidence>
<feature type="compositionally biased region" description="Acidic residues" evidence="1">
    <location>
        <begin position="137"/>
        <end position="148"/>
    </location>
</feature>
<feature type="compositionally biased region" description="Acidic residues" evidence="1">
    <location>
        <begin position="157"/>
        <end position="168"/>
    </location>
</feature>
<name>A0ABS1BZK0_9BACT</name>
<feature type="region of interest" description="Disordered" evidence="1">
    <location>
        <begin position="137"/>
        <end position="180"/>
    </location>
</feature>
<dbReference type="EMBL" id="JAEHFX010000002">
    <property type="protein sequence ID" value="MBK0402571.1"/>
    <property type="molecule type" value="Genomic_DNA"/>
</dbReference>
<dbReference type="Pfam" id="PF02620">
    <property type="entry name" value="YceD"/>
    <property type="match status" value="1"/>
</dbReference>
<protein>
    <submittedName>
        <fullName evidence="2">DUF177 domain-containing protein</fullName>
    </submittedName>
</protein>
<gene>
    <name evidence="2" type="ORF">I5M27_06210</name>
</gene>
<dbReference type="RefSeq" id="WP_200505315.1">
    <property type="nucleotide sequence ID" value="NZ_JAEHFX010000002.1"/>
</dbReference>
<reference evidence="2 3" key="1">
    <citation type="submission" date="2020-12" db="EMBL/GenBank/DDBJ databases">
        <title>Bacterial novel species Adhaeribacter sp. BT258 isolated from soil.</title>
        <authorList>
            <person name="Jung H.-Y."/>
        </authorList>
    </citation>
    <scope>NUCLEOTIDE SEQUENCE [LARGE SCALE GENOMIC DNA]</scope>
    <source>
        <strain evidence="2 3">BT258</strain>
    </source>
</reference>
<keyword evidence="3" id="KW-1185">Reference proteome</keyword>
<organism evidence="2 3">
    <name type="scientific">Adhaeribacter terrigena</name>
    <dbReference type="NCBI Taxonomy" id="2793070"/>
    <lineage>
        <taxon>Bacteria</taxon>
        <taxon>Pseudomonadati</taxon>
        <taxon>Bacteroidota</taxon>
        <taxon>Cytophagia</taxon>
        <taxon>Cytophagales</taxon>
        <taxon>Hymenobacteraceae</taxon>
        <taxon>Adhaeribacter</taxon>
    </lineage>
</organism>
<dbReference type="InterPro" id="IPR003772">
    <property type="entry name" value="YceD"/>
</dbReference>
<accession>A0ABS1BZK0</accession>
<proteinExistence type="predicted"/>
<evidence type="ECO:0000256" key="1">
    <source>
        <dbReference type="SAM" id="MobiDB-lite"/>
    </source>
</evidence>
<evidence type="ECO:0000313" key="3">
    <source>
        <dbReference type="Proteomes" id="UP000644147"/>
    </source>
</evidence>